<evidence type="ECO:0000256" key="2">
    <source>
        <dbReference type="SAM" id="SignalP"/>
    </source>
</evidence>
<evidence type="ECO:0000313" key="3">
    <source>
        <dbReference type="EMBL" id="PWK93331.1"/>
    </source>
</evidence>
<name>A0ABX5LMD9_9BACT</name>
<dbReference type="RefSeq" id="WP_109587721.1">
    <property type="nucleotide sequence ID" value="NZ_JAXEIU010000036.1"/>
</dbReference>
<dbReference type="SUPFAM" id="SSF49785">
    <property type="entry name" value="Galactose-binding domain-like"/>
    <property type="match status" value="1"/>
</dbReference>
<reference evidence="3 4" key="1">
    <citation type="submission" date="2018-05" db="EMBL/GenBank/DDBJ databases">
        <title>Animal gut microbial communities from fecal samples from Wisconsin, USA.</title>
        <authorList>
            <person name="Neumann A."/>
        </authorList>
    </citation>
    <scope>NUCLEOTIDE SEQUENCE [LARGE SCALE GENOMIC DNA]</scope>
    <source>
        <strain evidence="3 4">UWS4</strain>
    </source>
</reference>
<proteinExistence type="predicted"/>
<feature type="chain" id="PRO_5046994814" evidence="2">
    <location>
        <begin position="25"/>
        <end position="427"/>
    </location>
</feature>
<dbReference type="EMBL" id="QGHD01000028">
    <property type="protein sequence ID" value="PWK93331.1"/>
    <property type="molecule type" value="Genomic_DNA"/>
</dbReference>
<feature type="region of interest" description="Disordered" evidence="1">
    <location>
        <begin position="212"/>
        <end position="231"/>
    </location>
</feature>
<dbReference type="PROSITE" id="PS51257">
    <property type="entry name" value="PROKAR_LIPOPROTEIN"/>
    <property type="match status" value="1"/>
</dbReference>
<sequence>MKKWWWSLALLLFAFGCDNGSKQAGGPGSETTNGIYAVIYTENGSLAHSAVAALRKADFVSDDTTGAVFHADFAADSAGALEIPEMEKGVYRLTISVDGEIYSKEISLAEESLDLGQIHLEKPGSISGNLSGKSAQWVGIYGLDILAQIDSLGNFTLEGIPAGELKLYALDKSLSSILADTALTVIPTKISTWIHAAISPKDSTVKDTIRDTTQVNPPKDSTVSDTTKKDTTVTDTTSRDSLVWQLFEDFEDSASFAKKAWYFSDDSSLATINFPTDFAWKGVVSSEERKGHVFSGYYSTPAIPTGKSYVIFGTQISATGIDMSKLDSITFYAKGSGALKLSLERWEKAASDNLKAWTADIPLSTSWTPITVTPADFLSPESDTLSTGWESVKSTVTRLHFFGIGGSELSLDDIKIYGKTTKSSQIP</sequence>
<keyword evidence="4" id="KW-1185">Reference proteome</keyword>
<keyword evidence="2" id="KW-0732">Signal</keyword>
<dbReference type="Proteomes" id="UP000245523">
    <property type="component" value="Unassembled WGS sequence"/>
</dbReference>
<organism evidence="3 4">
    <name type="scientific">Hallerella porci</name>
    <dbReference type="NCBI Taxonomy" id="1945871"/>
    <lineage>
        <taxon>Bacteria</taxon>
        <taxon>Pseudomonadati</taxon>
        <taxon>Fibrobacterota</taxon>
        <taxon>Fibrobacteria</taxon>
        <taxon>Fibrobacterales</taxon>
        <taxon>Fibrobacteraceae</taxon>
        <taxon>Hallerella</taxon>
    </lineage>
</organism>
<feature type="signal peptide" evidence="2">
    <location>
        <begin position="1"/>
        <end position="24"/>
    </location>
</feature>
<dbReference type="InterPro" id="IPR008979">
    <property type="entry name" value="Galactose-bd-like_sf"/>
</dbReference>
<evidence type="ECO:0000313" key="4">
    <source>
        <dbReference type="Proteomes" id="UP000245523"/>
    </source>
</evidence>
<accession>A0ABX5LMD9</accession>
<protein>
    <submittedName>
        <fullName evidence="3">Carbohydrate binding protein with CBM11 domain</fullName>
    </submittedName>
</protein>
<gene>
    <name evidence="3" type="ORF">B0H50_12811</name>
</gene>
<evidence type="ECO:0000256" key="1">
    <source>
        <dbReference type="SAM" id="MobiDB-lite"/>
    </source>
</evidence>
<comment type="caution">
    <text evidence="3">The sequence shown here is derived from an EMBL/GenBank/DDBJ whole genome shotgun (WGS) entry which is preliminary data.</text>
</comment>